<name>A0ABQ8TLL8_PERAM</name>
<reference evidence="1 2" key="1">
    <citation type="journal article" date="2022" name="Allergy">
        <title>Genome assembly and annotation of Periplaneta americana reveal a comprehensive cockroach allergen profile.</title>
        <authorList>
            <person name="Wang L."/>
            <person name="Xiong Q."/>
            <person name="Saelim N."/>
            <person name="Wang L."/>
            <person name="Nong W."/>
            <person name="Wan A.T."/>
            <person name="Shi M."/>
            <person name="Liu X."/>
            <person name="Cao Q."/>
            <person name="Hui J.H.L."/>
            <person name="Sookrung N."/>
            <person name="Leung T.F."/>
            <person name="Tungtrongchitr A."/>
            <person name="Tsui S.K.W."/>
        </authorList>
    </citation>
    <scope>NUCLEOTIDE SEQUENCE [LARGE SCALE GENOMIC DNA]</scope>
    <source>
        <strain evidence="1">PWHHKU_190912</strain>
    </source>
</reference>
<evidence type="ECO:0000313" key="1">
    <source>
        <dbReference type="EMBL" id="KAJ4447188.1"/>
    </source>
</evidence>
<keyword evidence="2" id="KW-1185">Reference proteome</keyword>
<accession>A0ABQ8TLL8</accession>
<organism evidence="1 2">
    <name type="scientific">Periplaneta americana</name>
    <name type="common">American cockroach</name>
    <name type="synonym">Blatta americana</name>
    <dbReference type="NCBI Taxonomy" id="6978"/>
    <lineage>
        <taxon>Eukaryota</taxon>
        <taxon>Metazoa</taxon>
        <taxon>Ecdysozoa</taxon>
        <taxon>Arthropoda</taxon>
        <taxon>Hexapoda</taxon>
        <taxon>Insecta</taxon>
        <taxon>Pterygota</taxon>
        <taxon>Neoptera</taxon>
        <taxon>Polyneoptera</taxon>
        <taxon>Dictyoptera</taxon>
        <taxon>Blattodea</taxon>
        <taxon>Blattoidea</taxon>
        <taxon>Blattidae</taxon>
        <taxon>Blattinae</taxon>
        <taxon>Periplaneta</taxon>
    </lineage>
</organism>
<dbReference type="Proteomes" id="UP001148838">
    <property type="component" value="Unassembled WGS sequence"/>
</dbReference>
<sequence length="389" mass="42617">MTGLCEGGNEPSGSLKAISAHVIACSTPKVFEAVHFLYCVIYTSYLSPVVCSSPVASLVLFPFLKPNCSSSNCSSILEYKRQFNIRRRIFAECDISLTVLNSLKFLALFFFGIGSNTVSVRRRLVPLSSARDNPLRITRVICTLINSTLCNEPIMKLVRGKVRVSLKKTDSFLKIFQDQLTDRPLEIKISETTAGSDLTNSAVPASSAAEETVNTHSESTTSVMSLSSEIEGIFSTSITLRFSVPVTPKPSTSSARESKYNNNPVQEVCVPRGLQLRSAGWLVRRQKPVSSLTFVVAEIDAPSGQDNRVSTELTRFQFPRAASAAELAVKKKVNKYAHLLDNHIFVPFAVETFDPWSHDAKVLVGYLKSAKFLSPLLVIAVALLICVNA</sequence>
<gene>
    <name evidence="1" type="ORF">ANN_09189</name>
</gene>
<dbReference type="EMBL" id="JAJSOF020000005">
    <property type="protein sequence ID" value="KAJ4447188.1"/>
    <property type="molecule type" value="Genomic_DNA"/>
</dbReference>
<protein>
    <submittedName>
        <fullName evidence="1">Uncharacterized protein</fullName>
    </submittedName>
</protein>
<evidence type="ECO:0000313" key="2">
    <source>
        <dbReference type="Proteomes" id="UP001148838"/>
    </source>
</evidence>
<comment type="caution">
    <text evidence="1">The sequence shown here is derived from an EMBL/GenBank/DDBJ whole genome shotgun (WGS) entry which is preliminary data.</text>
</comment>
<proteinExistence type="predicted"/>